<feature type="compositionally biased region" description="Basic and acidic residues" evidence="1">
    <location>
        <begin position="1"/>
        <end position="10"/>
    </location>
</feature>
<keyword evidence="3" id="KW-1185">Reference proteome</keyword>
<proteinExistence type="predicted"/>
<protein>
    <submittedName>
        <fullName evidence="2">Uncharacterized protein</fullName>
    </submittedName>
</protein>
<feature type="non-terminal residue" evidence="2">
    <location>
        <position position="1"/>
    </location>
</feature>
<dbReference type="EMBL" id="QEFC01001003">
    <property type="protein sequence ID" value="KAE9460482.1"/>
    <property type="molecule type" value="Genomic_DNA"/>
</dbReference>
<dbReference type="Proteomes" id="UP000428333">
    <property type="component" value="Linkage Group LG04"/>
</dbReference>
<name>A0A6A4LTA6_9ERIC</name>
<feature type="region of interest" description="Disordered" evidence="1">
    <location>
        <begin position="52"/>
        <end position="87"/>
    </location>
</feature>
<comment type="caution">
    <text evidence="2">The sequence shown here is derived from an EMBL/GenBank/DDBJ whole genome shotgun (WGS) entry which is preliminary data.</text>
</comment>
<evidence type="ECO:0000256" key="1">
    <source>
        <dbReference type="SAM" id="MobiDB-lite"/>
    </source>
</evidence>
<gene>
    <name evidence="2" type="ORF">C3L33_07564</name>
</gene>
<evidence type="ECO:0000313" key="3">
    <source>
        <dbReference type="Proteomes" id="UP000428333"/>
    </source>
</evidence>
<feature type="region of interest" description="Disordered" evidence="1">
    <location>
        <begin position="1"/>
        <end position="38"/>
    </location>
</feature>
<accession>A0A6A4LTA6</accession>
<dbReference type="OrthoDB" id="10333722at2759"/>
<reference evidence="2 3" key="1">
    <citation type="journal article" date="2019" name="Genome Biol. Evol.">
        <title>The Rhododendron genome and chromosomal organization provide insight into shared whole-genome duplications across the heath family (Ericaceae).</title>
        <authorList>
            <person name="Soza V.L."/>
            <person name="Lindsley D."/>
            <person name="Waalkes A."/>
            <person name="Ramage E."/>
            <person name="Patwardhan R.P."/>
            <person name="Burton J.N."/>
            <person name="Adey A."/>
            <person name="Kumar A."/>
            <person name="Qiu R."/>
            <person name="Shendure J."/>
            <person name="Hall B."/>
        </authorList>
    </citation>
    <scope>NUCLEOTIDE SEQUENCE [LARGE SCALE GENOMIC DNA]</scope>
    <source>
        <strain evidence="2">RSF 1966-606</strain>
    </source>
</reference>
<evidence type="ECO:0000313" key="2">
    <source>
        <dbReference type="EMBL" id="KAE9460482.1"/>
    </source>
</evidence>
<sequence length="104" mass="10674">MNKIESREPDGAIATEDGPGVGSDGAKPMLSPGAKPIWSGFGGLGLEGMVGGEERGGIGRNEGADEIVEMGKASSSEDDEKQPKPISSIVMGTTNVDNIREAIM</sequence>
<dbReference type="AlphaFoldDB" id="A0A6A4LTA6"/>
<organism evidence="2 3">
    <name type="scientific">Rhododendron williamsianum</name>
    <dbReference type="NCBI Taxonomy" id="262921"/>
    <lineage>
        <taxon>Eukaryota</taxon>
        <taxon>Viridiplantae</taxon>
        <taxon>Streptophyta</taxon>
        <taxon>Embryophyta</taxon>
        <taxon>Tracheophyta</taxon>
        <taxon>Spermatophyta</taxon>
        <taxon>Magnoliopsida</taxon>
        <taxon>eudicotyledons</taxon>
        <taxon>Gunneridae</taxon>
        <taxon>Pentapetalae</taxon>
        <taxon>asterids</taxon>
        <taxon>Ericales</taxon>
        <taxon>Ericaceae</taxon>
        <taxon>Ericoideae</taxon>
        <taxon>Rhodoreae</taxon>
        <taxon>Rhododendron</taxon>
    </lineage>
</organism>